<dbReference type="GO" id="GO:0046872">
    <property type="term" value="F:metal ion binding"/>
    <property type="evidence" value="ECO:0007669"/>
    <property type="project" value="UniProtKB-KW"/>
</dbReference>
<protein>
    <recommendedName>
        <fullName evidence="8">9-cis-epoxycarotenoid dioxygenase</fullName>
    </recommendedName>
</protein>
<dbReference type="PANTHER" id="PTHR10543">
    <property type="entry name" value="BETA-CAROTENE DIOXYGENASE"/>
    <property type="match status" value="1"/>
</dbReference>
<sequence>MERNRPLPRTIDPAVQISGNFAPVHESSLRTHLPVEGRIPHDLRGVYLRNGANPMFPPAAGHHLFDGDGMIHAVALSGADDAPTYTCRYTSTNRLAHEQRVGRPVFPKPIGELHGHSGIARLALFYARGAAGLVDAKGGIGVANAGLVYFNGRLLAMSEDDLPYRVRIRPDGDLETVGRFDFEGQLRCPMIAHPKVDPVTGDLCALSYDVLNRPYLKYFKFDARGKKSGDVAISLDRPTMIHDFAITENSVVIPDHQVVFKMSEMLRGKSPVVFDGKKTSRFGVLPKDAVSESEIRWVEVPDCFCFHLWNAWEERSEGGEETVVVIGSCMTPPDSVFNEYSDAAPVRSVLSEIRLNLTRGESTRRELVPGLNLEAGQVNRMLLGRKTRYAYLAIAEPWPKCSGIAKVDLQTGRVTKYEYGEGTFGGEPTMVPRSCCCGGGGVVAEDDDEGGEDEGYVLSFAHDENTGESKLVILEARSMKEEATVKLPTRVPYGLHGTFVTSHGLHLQTS</sequence>
<evidence type="ECO:0000313" key="7">
    <source>
        <dbReference type="Proteomes" id="UP000825729"/>
    </source>
</evidence>
<name>A0AAV7EKA8_ARIFI</name>
<dbReference type="GO" id="GO:0016121">
    <property type="term" value="P:carotene catabolic process"/>
    <property type="evidence" value="ECO:0007669"/>
    <property type="project" value="TreeGrafter"/>
</dbReference>
<feature type="binding site" evidence="5">
    <location>
        <position position="307"/>
    </location>
    <ligand>
        <name>Fe cation</name>
        <dbReference type="ChEBI" id="CHEBI:24875"/>
        <note>catalytic</note>
    </ligand>
</feature>
<evidence type="ECO:0000256" key="3">
    <source>
        <dbReference type="ARBA" id="ARBA00022964"/>
    </source>
</evidence>
<dbReference type="Proteomes" id="UP000825729">
    <property type="component" value="Unassembled WGS sequence"/>
</dbReference>
<evidence type="ECO:0000256" key="2">
    <source>
        <dbReference type="ARBA" id="ARBA00022723"/>
    </source>
</evidence>
<evidence type="ECO:0008006" key="8">
    <source>
        <dbReference type="Google" id="ProtNLM"/>
    </source>
</evidence>
<organism evidence="6 7">
    <name type="scientific">Aristolochia fimbriata</name>
    <name type="common">White veined hardy Dutchman's pipe vine</name>
    <dbReference type="NCBI Taxonomy" id="158543"/>
    <lineage>
        <taxon>Eukaryota</taxon>
        <taxon>Viridiplantae</taxon>
        <taxon>Streptophyta</taxon>
        <taxon>Embryophyta</taxon>
        <taxon>Tracheophyta</taxon>
        <taxon>Spermatophyta</taxon>
        <taxon>Magnoliopsida</taxon>
        <taxon>Magnoliidae</taxon>
        <taxon>Piperales</taxon>
        <taxon>Aristolochiaceae</taxon>
        <taxon>Aristolochia</taxon>
    </lineage>
</organism>
<feature type="binding site" evidence="5">
    <location>
        <position position="496"/>
    </location>
    <ligand>
        <name>Fe cation</name>
        <dbReference type="ChEBI" id="CHEBI:24875"/>
        <note>catalytic</note>
    </ligand>
</feature>
<dbReference type="GO" id="GO:0010436">
    <property type="term" value="F:carotenoid dioxygenase activity"/>
    <property type="evidence" value="ECO:0007669"/>
    <property type="project" value="TreeGrafter"/>
</dbReference>
<comment type="cofactor">
    <cofactor evidence="5">
        <name>Fe(2+)</name>
        <dbReference type="ChEBI" id="CHEBI:29033"/>
    </cofactor>
    <text evidence="5">Binds 1 Fe(2+) ion per subunit.</text>
</comment>
<feature type="binding site" evidence="5">
    <location>
        <position position="242"/>
    </location>
    <ligand>
        <name>Fe cation</name>
        <dbReference type="ChEBI" id="CHEBI:24875"/>
        <note>catalytic</note>
    </ligand>
</feature>
<keyword evidence="3" id="KW-0560">Oxidoreductase</keyword>
<reference evidence="6 7" key="1">
    <citation type="submission" date="2021-07" db="EMBL/GenBank/DDBJ databases">
        <title>The Aristolochia fimbriata genome: insights into angiosperm evolution, floral development and chemical biosynthesis.</title>
        <authorList>
            <person name="Jiao Y."/>
        </authorList>
    </citation>
    <scope>NUCLEOTIDE SEQUENCE [LARGE SCALE GENOMIC DNA]</scope>
    <source>
        <strain evidence="6">IBCAS-2021</strain>
        <tissue evidence="6">Leaf</tissue>
    </source>
</reference>
<comment type="similarity">
    <text evidence="1">Belongs to the carotenoid oxygenase family.</text>
</comment>
<proteinExistence type="inferred from homology"/>
<evidence type="ECO:0000313" key="6">
    <source>
        <dbReference type="EMBL" id="KAG9447648.1"/>
    </source>
</evidence>
<dbReference type="InterPro" id="IPR004294">
    <property type="entry name" value="Carotenoid_Oase"/>
</dbReference>
<dbReference type="AlphaFoldDB" id="A0AAV7EKA8"/>
<evidence type="ECO:0000256" key="1">
    <source>
        <dbReference type="ARBA" id="ARBA00006787"/>
    </source>
</evidence>
<feature type="binding site" evidence="5">
    <location>
        <position position="193"/>
    </location>
    <ligand>
        <name>Fe cation</name>
        <dbReference type="ChEBI" id="CHEBI:24875"/>
        <note>catalytic</note>
    </ligand>
</feature>
<dbReference type="Pfam" id="PF03055">
    <property type="entry name" value="RPE65"/>
    <property type="match status" value="1"/>
</dbReference>
<keyword evidence="7" id="KW-1185">Reference proteome</keyword>
<dbReference type="PANTHER" id="PTHR10543:SF101">
    <property type="entry name" value="9-CIS-EPOXYCAROTENOID DIOXYGENASE NCED6, CHLOROPLASTIC"/>
    <property type="match status" value="1"/>
</dbReference>
<evidence type="ECO:0000256" key="5">
    <source>
        <dbReference type="PIRSR" id="PIRSR604294-1"/>
    </source>
</evidence>
<comment type="caution">
    <text evidence="6">The sequence shown here is derived from an EMBL/GenBank/DDBJ whole genome shotgun (WGS) entry which is preliminary data.</text>
</comment>
<gene>
    <name evidence="6" type="ORF">H6P81_013776</name>
</gene>
<keyword evidence="4 5" id="KW-0408">Iron</keyword>
<keyword evidence="3" id="KW-0223">Dioxygenase</keyword>
<evidence type="ECO:0000256" key="4">
    <source>
        <dbReference type="ARBA" id="ARBA00023004"/>
    </source>
</evidence>
<accession>A0AAV7EKA8</accession>
<keyword evidence="2 5" id="KW-0479">Metal-binding</keyword>
<dbReference type="GO" id="GO:0009570">
    <property type="term" value="C:chloroplast stroma"/>
    <property type="evidence" value="ECO:0007669"/>
    <property type="project" value="TreeGrafter"/>
</dbReference>
<dbReference type="EMBL" id="JAINDJ010000005">
    <property type="protein sequence ID" value="KAG9447648.1"/>
    <property type="molecule type" value="Genomic_DNA"/>
</dbReference>